<evidence type="ECO:0000313" key="2">
    <source>
        <dbReference type="Proteomes" id="UP000008974"/>
    </source>
</evidence>
<proteinExistence type="predicted"/>
<evidence type="ECO:0000313" key="1">
    <source>
        <dbReference type="EMBL" id="EFO65296.1"/>
    </source>
</evidence>
<organism evidence="1 2">
    <name type="scientific">Giardia intestinalis (strain P15)</name>
    <name type="common">Giardia lamblia</name>
    <dbReference type="NCBI Taxonomy" id="658858"/>
    <lineage>
        <taxon>Eukaryota</taxon>
        <taxon>Metamonada</taxon>
        <taxon>Diplomonadida</taxon>
        <taxon>Hexamitidae</taxon>
        <taxon>Giardiinae</taxon>
        <taxon>Giardia</taxon>
    </lineage>
</organism>
<dbReference type="OMA" id="HKESNVA"/>
<accession>E1EWU5</accession>
<dbReference type="AlphaFoldDB" id="E1EWU5"/>
<name>E1EWU5_GIAIA</name>
<protein>
    <submittedName>
        <fullName evidence="1">Uncharacterized protein</fullName>
    </submittedName>
</protein>
<dbReference type="OrthoDB" id="10260706at2759"/>
<sequence>MDPSGIYLNELESFTDDLSKYDAKLYLGLDELSVARRTAVNTQKEAATLQPHPPPPLYAPGTRLPVDHQQNHNHQPSKASGHEEFNLTFRPKRLASDVTQFYPQCPLPYAQYNQPIFPQRSASATPYQISQMPSAMAPRPASSSIIYTSAAILKNRLANVPVQRQDNLFIRSTTTYREPVAVPCRLPVVPQPCHDYYGVQYQ</sequence>
<dbReference type="VEuPathDB" id="GiardiaDB:GLP15_4325"/>
<gene>
    <name evidence="1" type="ORF">GLP15_4325</name>
</gene>
<reference evidence="1 2" key="1">
    <citation type="journal article" date="2010" name="BMC Genomics">
        <title>Genome analysis and comparative genomics of a Giardia intestinalis assemblage E isolate.</title>
        <authorList>
            <person name="Jerlstrom-Hultqvist J."/>
            <person name="Franzen O."/>
            <person name="Ankarklev J."/>
            <person name="Xu F."/>
            <person name="Nohynkova E."/>
            <person name="Andersson J.O."/>
            <person name="Svard S.G."/>
            <person name="Andersson B."/>
        </authorList>
    </citation>
    <scope>NUCLEOTIDE SEQUENCE [LARGE SCALE GENOMIC DNA]</scope>
    <source>
        <strain evidence="1 2">P15</strain>
    </source>
</reference>
<dbReference type="EMBL" id="ACVC01000034">
    <property type="protein sequence ID" value="EFO65296.1"/>
    <property type="molecule type" value="Genomic_DNA"/>
</dbReference>
<dbReference type="Proteomes" id="UP000008974">
    <property type="component" value="Unassembled WGS sequence"/>
</dbReference>
<comment type="caution">
    <text evidence="1">The sequence shown here is derived from an EMBL/GenBank/DDBJ whole genome shotgun (WGS) entry which is preliminary data.</text>
</comment>